<keyword evidence="2" id="KW-1133">Transmembrane helix</keyword>
<evidence type="ECO:0000313" key="4">
    <source>
        <dbReference type="Proteomes" id="UP001642483"/>
    </source>
</evidence>
<protein>
    <submittedName>
        <fullName evidence="3">Uncharacterized protein</fullName>
    </submittedName>
</protein>
<organism evidence="3 4">
    <name type="scientific">Clavelina lepadiformis</name>
    <name type="common">Light-bulb sea squirt</name>
    <name type="synonym">Ascidia lepadiformis</name>
    <dbReference type="NCBI Taxonomy" id="159417"/>
    <lineage>
        <taxon>Eukaryota</taxon>
        <taxon>Metazoa</taxon>
        <taxon>Chordata</taxon>
        <taxon>Tunicata</taxon>
        <taxon>Ascidiacea</taxon>
        <taxon>Aplousobranchia</taxon>
        <taxon>Clavelinidae</taxon>
        <taxon>Clavelina</taxon>
    </lineage>
</organism>
<keyword evidence="2" id="KW-0472">Membrane</keyword>
<dbReference type="Proteomes" id="UP001642483">
    <property type="component" value="Unassembled WGS sequence"/>
</dbReference>
<keyword evidence="2" id="KW-0812">Transmembrane</keyword>
<evidence type="ECO:0000256" key="1">
    <source>
        <dbReference type="SAM" id="MobiDB-lite"/>
    </source>
</evidence>
<accession>A0ABP0F7F4</accession>
<dbReference type="EMBL" id="CAWYQH010000013">
    <property type="protein sequence ID" value="CAK8675316.1"/>
    <property type="molecule type" value="Genomic_DNA"/>
</dbReference>
<comment type="caution">
    <text evidence="3">The sequence shown here is derived from an EMBL/GenBank/DDBJ whole genome shotgun (WGS) entry which is preliminary data.</text>
</comment>
<name>A0ABP0F7F4_CLALP</name>
<keyword evidence="4" id="KW-1185">Reference proteome</keyword>
<sequence>MSSIHDLQKNMQDDEICDTLAEMRKNDPTLFPTKKADKELWYATTFNILFSSDTCEKACGMNNAHALCFGFMLNYDFIEGLRHRVYDRSKDNEVEQKKEKEGDEANTEMDKQELNSKLLDDAVMVGAFEPEVNLTMPYRPNPKILKIKPSDPDEYYYEFDVEKGNSASNEILTEVLDDNPNLLGADALEDLISNEDYQIDPNVEVDDLPALSNALIGGMAGVEIAAKRLPSIPRHRLRGHVACALDHADDVPLFGLLIAFSSLLVVIALLIVYRARRSIGLYVGHIRQRRRNNWNYERVLVGPQDDELFE</sequence>
<proteinExistence type="predicted"/>
<feature type="region of interest" description="Disordered" evidence="1">
    <location>
        <begin position="90"/>
        <end position="110"/>
    </location>
</feature>
<evidence type="ECO:0000256" key="2">
    <source>
        <dbReference type="SAM" id="Phobius"/>
    </source>
</evidence>
<gene>
    <name evidence="3" type="ORF">CVLEPA_LOCUS4897</name>
</gene>
<reference evidence="3 4" key="1">
    <citation type="submission" date="2024-02" db="EMBL/GenBank/DDBJ databases">
        <authorList>
            <person name="Daric V."/>
            <person name="Darras S."/>
        </authorList>
    </citation>
    <scope>NUCLEOTIDE SEQUENCE [LARGE SCALE GENOMIC DNA]</scope>
</reference>
<feature type="transmembrane region" description="Helical" evidence="2">
    <location>
        <begin position="253"/>
        <end position="273"/>
    </location>
</feature>
<evidence type="ECO:0000313" key="3">
    <source>
        <dbReference type="EMBL" id="CAK8675316.1"/>
    </source>
</evidence>